<feature type="domain" description="Retrovirus-related Pol polyprotein from transposon TNT 1-94-like beta-barrel" evidence="2">
    <location>
        <begin position="178"/>
        <end position="223"/>
    </location>
</feature>
<feature type="region of interest" description="Disordered" evidence="1">
    <location>
        <begin position="264"/>
        <end position="304"/>
    </location>
</feature>
<evidence type="ECO:0000313" key="3">
    <source>
        <dbReference type="EMBL" id="AAT38726.2"/>
    </source>
</evidence>
<protein>
    <recommendedName>
        <fullName evidence="2">Retrovirus-related Pol polyprotein from transposon TNT 1-94-like beta-barrel domain-containing protein</fullName>
    </recommendedName>
</protein>
<feature type="compositionally biased region" description="Basic residues" evidence="1">
    <location>
        <begin position="87"/>
        <end position="96"/>
    </location>
</feature>
<dbReference type="EMBL" id="AC149290">
    <property type="protein sequence ID" value="AAT38726.2"/>
    <property type="molecule type" value="Genomic_DNA"/>
</dbReference>
<feature type="compositionally biased region" description="Polar residues" evidence="1">
    <location>
        <begin position="283"/>
        <end position="292"/>
    </location>
</feature>
<feature type="region of interest" description="Disordered" evidence="1">
    <location>
        <begin position="87"/>
        <end position="109"/>
    </location>
</feature>
<reference evidence="3" key="2">
    <citation type="submission" date="2006-08" db="EMBL/GenBank/DDBJ databases">
        <authorList>
            <person name="Childs K."/>
        </authorList>
    </citation>
    <scope>NUCLEOTIDE SEQUENCE</scope>
</reference>
<sequence length="304" mass="34763">MASKIFVQAAIPHFDGHYDHWTMLMENFLRSKEFWSVVSVGVQEPTTDMPRRNHKRQSWKINLQDKDEVALKAVSSSKGTNQVKAKWKGQNSHHKMEKSSSGNYLEKKKRRDKSQVECYRWHRFGHYRSECHTNLNRNRGGRSYFSETKEDGEIKEEGEEVSLLMAYASNEKVSIHLWYLDTGCSNHMCGQKYAFLELDESFQDTVRFGDNFVVIAMGKGNLESPNEVCEDCVVSKQQCEPFPTSKLWRAKKVLELVHSDICGPISPTSNGEEEKEPEPPLGISSQEGSTLQDAEDVENESGDT</sequence>
<evidence type="ECO:0000256" key="1">
    <source>
        <dbReference type="SAM" id="MobiDB-lite"/>
    </source>
</evidence>
<evidence type="ECO:0000259" key="2">
    <source>
        <dbReference type="Pfam" id="PF22936"/>
    </source>
</evidence>
<organism evidence="3">
    <name type="scientific">Solanum demissum</name>
    <name type="common">Wild potato</name>
    <dbReference type="NCBI Taxonomy" id="50514"/>
    <lineage>
        <taxon>Eukaryota</taxon>
        <taxon>Viridiplantae</taxon>
        <taxon>Streptophyta</taxon>
        <taxon>Embryophyta</taxon>
        <taxon>Tracheophyta</taxon>
        <taxon>Spermatophyta</taxon>
        <taxon>Magnoliopsida</taxon>
        <taxon>eudicotyledons</taxon>
        <taxon>Gunneridae</taxon>
        <taxon>Pentapetalae</taxon>
        <taxon>asterids</taxon>
        <taxon>lamiids</taxon>
        <taxon>Solanales</taxon>
        <taxon>Solanaceae</taxon>
        <taxon>Solanoideae</taxon>
        <taxon>Solaneae</taxon>
        <taxon>Solanum</taxon>
    </lineage>
</organism>
<dbReference type="InterPro" id="IPR054722">
    <property type="entry name" value="PolX-like_BBD"/>
</dbReference>
<dbReference type="AlphaFoldDB" id="Q6L3S0"/>
<proteinExistence type="predicted"/>
<dbReference type="Pfam" id="PF22936">
    <property type="entry name" value="Pol_BBD"/>
    <property type="match status" value="1"/>
</dbReference>
<name>Q6L3S0_SOLDE</name>
<gene>
    <name evidence="3" type="ORF">SDM1_41t00003</name>
</gene>
<feature type="compositionally biased region" description="Acidic residues" evidence="1">
    <location>
        <begin position="293"/>
        <end position="304"/>
    </location>
</feature>
<reference evidence="3" key="1">
    <citation type="submission" date="2004-05" db="EMBL/GenBank/DDBJ databases">
        <authorList>
            <person name="Buell R."/>
            <person name="Liu J."/>
            <person name="Childs K."/>
            <person name="Zaborsky J."/>
            <person name="Tallon L."/>
            <person name="Wirtz U."/>
            <person name="Wei F."/>
            <person name="Kuang H."/>
            <person name="Zhang P."/>
            <person name="Marano M."/>
            <person name="Baker B."/>
        </authorList>
    </citation>
    <scope>NUCLEOTIDE SEQUENCE</scope>
</reference>
<accession>Q6L3S0</accession>